<dbReference type="Proteomes" id="UP001217485">
    <property type="component" value="Unassembled WGS sequence"/>
</dbReference>
<dbReference type="EMBL" id="JAQNDK010000002">
    <property type="protein sequence ID" value="MDC0680003.1"/>
    <property type="molecule type" value="Genomic_DNA"/>
</dbReference>
<protein>
    <recommendedName>
        <fullName evidence="2">PLL-like beta propeller domain-containing protein</fullName>
    </recommendedName>
</protein>
<dbReference type="SUPFAM" id="SSF55486">
    <property type="entry name" value="Metalloproteases ('zincins'), catalytic domain"/>
    <property type="match status" value="2"/>
</dbReference>
<feature type="domain" description="PLL-like beta propeller" evidence="2">
    <location>
        <begin position="536"/>
        <end position="735"/>
    </location>
</feature>
<gene>
    <name evidence="3" type="ORF">POL72_19835</name>
</gene>
<dbReference type="CDD" id="cd22954">
    <property type="entry name" value="PLL_lectin"/>
    <property type="match status" value="1"/>
</dbReference>
<dbReference type="RefSeq" id="WP_272097022.1">
    <property type="nucleotide sequence ID" value="NZ_JAQNDK010000002.1"/>
</dbReference>
<evidence type="ECO:0000259" key="2">
    <source>
        <dbReference type="Pfam" id="PF26607"/>
    </source>
</evidence>
<name>A0ABT5C2S6_9BACT</name>
<accession>A0ABT5C2S6</accession>
<dbReference type="SUPFAM" id="SSF52467">
    <property type="entry name" value="DHS-like NAD/FAD-binding domain"/>
    <property type="match status" value="1"/>
</dbReference>
<dbReference type="InterPro" id="IPR036982">
    <property type="entry name" value="Deoxyhypusine_synthase_sf"/>
</dbReference>
<proteinExistence type="predicted"/>
<dbReference type="Pfam" id="PF26607">
    <property type="entry name" value="DUF8189"/>
    <property type="match status" value="2"/>
</dbReference>
<dbReference type="Gene3D" id="3.40.910.10">
    <property type="entry name" value="Deoxyhypusine synthase"/>
    <property type="match status" value="1"/>
</dbReference>
<dbReference type="SUPFAM" id="SSF89372">
    <property type="entry name" value="Fucose-specific lectin"/>
    <property type="match status" value="2"/>
</dbReference>
<evidence type="ECO:0000313" key="4">
    <source>
        <dbReference type="Proteomes" id="UP001217485"/>
    </source>
</evidence>
<organism evidence="3 4">
    <name type="scientific">Sorangium atrum</name>
    <dbReference type="NCBI Taxonomy" id="2995308"/>
    <lineage>
        <taxon>Bacteria</taxon>
        <taxon>Pseudomonadati</taxon>
        <taxon>Myxococcota</taxon>
        <taxon>Polyangia</taxon>
        <taxon>Polyangiales</taxon>
        <taxon>Polyangiaceae</taxon>
        <taxon>Sorangium</taxon>
    </lineage>
</organism>
<keyword evidence="4" id="KW-1185">Reference proteome</keyword>
<sequence>MLVSLAGAMSTAELGVSLAEMIRQGKVDIISCTGANLEEGHLLGWVSVPRRCVHFCTGLGAHCESTVRPPAGTKALQRRQGGPRAARPFAGVRAAPTRSGRRHPTHQGTPMTLRPTHLSFVARALPASILLYTACGTPGVDLEPAPDGAPAAEVSAALSSSTTVINREIPIRFVQFVDGTNDSLGRTALNEQIAGANAAFVKAGIRFSLAASVVVTSPTFTNIGGSYAWPSPPSSAPPVAFNPGCAAPGLSGTESEEMALFRAASLCGNENEIVVFTVRSSSQAWGAYPWEGNGIIVQRYNMGAGNRTFAHELGHYLGLSHSFRGAGLGYDLSNPNLKNPATGAPAKLADFWDLVYKPADLPPATTTNVYFSSRVQAAGYPESSLRPIQGNSGWAQNPLGFACFGSLNNCPPAEPDRTLRLAVPRTGFEYADCNQADPGYSQTCLCVSFPSACDILYTGDDGLKGLGLTLPGHTPSAPNLGANLMSYNYDPGYTGDRWSLSDSQVEQVKRVLTHDVDSSWFAGARGKRPALGIGKGWSDWEPVGAGVRGLPAAATKPSGQLDLVVRNADATFGSKVQNPGSTPSWWPSQLGLAGLGGSSSKAPALVRRGDHLSAFMLGNDSSVYHKVWDPILAGWWPSQTTWDSLGGPASAPPVAVSPDPDSLDVFTLSASGKVLHKSWSTLTGQWSPSPSGWNDLGTMGSAPTAASWGAGHIDVIALDASKRAYNKVYNASAGWWPSQTGWQGLGGKQFAETPVVDSWGAGHLDIVGRGADGRAYNKAWEASGWSPSQTDWYDMGGDLAGPPSVVSSDVGHLEVVARSTDGRLLYKEWSAGSWWPGQTDWATLAVDVGGDPILASSAPGRLDVFVVGPDGTLWHRSRDL</sequence>
<dbReference type="Gene3D" id="3.40.390.10">
    <property type="entry name" value="Collagenase (Catalytic Domain)"/>
    <property type="match status" value="1"/>
</dbReference>
<evidence type="ECO:0000313" key="3">
    <source>
        <dbReference type="EMBL" id="MDC0680003.1"/>
    </source>
</evidence>
<evidence type="ECO:0000256" key="1">
    <source>
        <dbReference type="SAM" id="MobiDB-lite"/>
    </source>
</evidence>
<comment type="caution">
    <text evidence="3">The sequence shown here is derived from an EMBL/GenBank/DDBJ whole genome shotgun (WGS) entry which is preliminary data.</text>
</comment>
<dbReference type="Gene3D" id="2.120.10.70">
    <property type="entry name" value="Fucose-specific lectin"/>
    <property type="match status" value="2"/>
</dbReference>
<feature type="domain" description="PLL-like beta propeller" evidence="2">
    <location>
        <begin position="740"/>
        <end position="877"/>
    </location>
</feature>
<dbReference type="InterPro" id="IPR024079">
    <property type="entry name" value="MetalloPept_cat_dom_sf"/>
</dbReference>
<feature type="region of interest" description="Disordered" evidence="1">
    <location>
        <begin position="70"/>
        <end position="113"/>
    </location>
</feature>
<dbReference type="InterPro" id="IPR029035">
    <property type="entry name" value="DHS-like_NAD/FAD-binding_dom"/>
</dbReference>
<dbReference type="InterPro" id="IPR058502">
    <property type="entry name" value="PLL-like_beta-prop"/>
</dbReference>
<reference evidence="3 4" key="1">
    <citation type="submission" date="2023-01" db="EMBL/GenBank/DDBJ databases">
        <title>Minimal conservation of predation-associated metabolite biosynthetic gene clusters underscores biosynthetic potential of Myxococcota including descriptions for ten novel species: Archangium lansinium sp. nov., Myxococcus landrumus sp. nov., Nannocystis bai.</title>
        <authorList>
            <person name="Ahearne A."/>
            <person name="Stevens C."/>
            <person name="Dowd S."/>
        </authorList>
    </citation>
    <scope>NUCLEOTIDE SEQUENCE [LARGE SCALE GENOMIC DNA]</scope>
    <source>
        <strain evidence="3 4">WIWO2</strain>
    </source>
</reference>